<dbReference type="GO" id="GO:0005737">
    <property type="term" value="C:cytoplasm"/>
    <property type="evidence" value="ECO:0007669"/>
    <property type="project" value="TreeGrafter"/>
</dbReference>
<gene>
    <name evidence="8" type="primary">pfaS</name>
    <name evidence="8" type="ORF">sL5_08770</name>
</gene>
<protein>
    <submittedName>
        <fullName evidence="8">Phosphoribosylformylglycinamidine synthase</fullName>
    </submittedName>
</protein>
<organism evidence="8 9">
    <name type="scientific">Candidatus Mesenet longicola</name>
    <dbReference type="NCBI Taxonomy" id="1892558"/>
    <lineage>
        <taxon>Bacteria</taxon>
        <taxon>Pseudomonadati</taxon>
        <taxon>Pseudomonadota</taxon>
        <taxon>Alphaproteobacteria</taxon>
        <taxon>Rickettsiales</taxon>
        <taxon>Anaplasmataceae</taxon>
        <taxon>Candidatus Mesenet</taxon>
    </lineage>
</organism>
<dbReference type="GO" id="GO:0004642">
    <property type="term" value="F:phosphoribosylformylglycinamidine synthase activity"/>
    <property type="evidence" value="ECO:0007669"/>
    <property type="project" value="InterPro"/>
</dbReference>
<keyword evidence="1" id="KW-0963">Cytoplasm</keyword>
<dbReference type="Pfam" id="PF13507">
    <property type="entry name" value="GATase_5"/>
    <property type="match status" value="1"/>
</dbReference>
<comment type="caution">
    <text evidence="8">The sequence shown here is derived from an EMBL/GenBank/DDBJ whole genome shotgun (WGS) entry which is preliminary data.</text>
</comment>
<dbReference type="PIRSF" id="PIRSF001586">
    <property type="entry name" value="FGAM_synth_I"/>
    <property type="match status" value="1"/>
</dbReference>
<dbReference type="EMBL" id="BNGU01000043">
    <property type="protein sequence ID" value="GHM59884.1"/>
    <property type="molecule type" value="Genomic_DNA"/>
</dbReference>
<dbReference type="SMART" id="SM01211">
    <property type="entry name" value="GATase_5"/>
    <property type="match status" value="1"/>
</dbReference>
<reference evidence="8 9" key="1">
    <citation type="journal article" date="2021" name="Microb. Ecol.">
        <title>Candidatus Mesenet longicola: Novel Endosymbionts of Brontispa longissima that Induce Cytoplasmic Incompatibility.</title>
        <authorList>
            <person name="Takano S."/>
            <person name="Gotoh Y."/>
            <person name="Hayashi T."/>
        </authorList>
    </citation>
    <scope>NUCLEOTIDE SEQUENCE [LARGE SCALE GENOMIC DNA]</scope>
    <source>
        <strain evidence="8">L5</strain>
    </source>
</reference>
<dbReference type="InterPro" id="IPR010075">
    <property type="entry name" value="PRibForGlyAmidine_synth_PurQ"/>
</dbReference>
<dbReference type="PROSITE" id="PS51273">
    <property type="entry name" value="GATASE_TYPE_1"/>
    <property type="match status" value="1"/>
</dbReference>
<keyword evidence="6" id="KW-0067">ATP-binding</keyword>
<evidence type="ECO:0000256" key="4">
    <source>
        <dbReference type="ARBA" id="ARBA00022755"/>
    </source>
</evidence>
<dbReference type="InterPro" id="IPR029062">
    <property type="entry name" value="Class_I_gatase-like"/>
</dbReference>
<keyword evidence="4" id="KW-0658">Purine biosynthesis</keyword>
<sequence length="259" mass="29254">MNVIVLCGYGLNCEEETAFAFMEAGLKLKCNVKVDVVHVNEVIDNPKQLKLYHVLAIPGGFSYGDNTGAGNALALRILNNLWDEFQEFLSQDKLVIGICNGCQVLIRLIPDFVNIALTHNDTGCYKCCWVNVQVNKKCNSPWLQGLNKLHIPIAHGEGKFYMEQDVLSKLINDNSIALRYIESDTQPYNPNGSIYDIAAVSDKSGKILALMPHPERAVFFTQQENWPLMKEKYLRNNVALPKYGDGMLIFENAIRYFHH</sequence>
<dbReference type="Gene3D" id="3.40.50.880">
    <property type="match status" value="1"/>
</dbReference>
<evidence type="ECO:0000313" key="9">
    <source>
        <dbReference type="Proteomes" id="UP000637906"/>
    </source>
</evidence>
<accession>A0A8J3MMF4</accession>
<evidence type="ECO:0000256" key="5">
    <source>
        <dbReference type="ARBA" id="ARBA00022801"/>
    </source>
</evidence>
<keyword evidence="3" id="KW-0547">Nucleotide-binding</keyword>
<evidence type="ECO:0000256" key="1">
    <source>
        <dbReference type="ARBA" id="ARBA00022490"/>
    </source>
</evidence>
<dbReference type="PANTHER" id="PTHR10099:SF1">
    <property type="entry name" value="PHOSPHORIBOSYLFORMYLGLYCINAMIDINE SYNTHASE"/>
    <property type="match status" value="1"/>
</dbReference>
<proteinExistence type="predicted"/>
<keyword evidence="5" id="KW-0378">Hydrolase</keyword>
<dbReference type="PANTHER" id="PTHR10099">
    <property type="entry name" value="PHOSPHORIBOSYLFORMYLGLYCINAMIDINE SYNTHASE"/>
    <property type="match status" value="1"/>
</dbReference>
<keyword evidence="2" id="KW-0436">Ligase</keyword>
<dbReference type="SUPFAM" id="SSF52317">
    <property type="entry name" value="Class I glutamine amidotransferase-like"/>
    <property type="match status" value="1"/>
</dbReference>
<dbReference type="GO" id="GO:0016787">
    <property type="term" value="F:hydrolase activity"/>
    <property type="evidence" value="ECO:0007669"/>
    <property type="project" value="UniProtKB-KW"/>
</dbReference>
<keyword evidence="7" id="KW-0315">Glutamine amidotransferase</keyword>
<evidence type="ECO:0000256" key="7">
    <source>
        <dbReference type="ARBA" id="ARBA00022962"/>
    </source>
</evidence>
<dbReference type="GO" id="GO:0005524">
    <property type="term" value="F:ATP binding"/>
    <property type="evidence" value="ECO:0007669"/>
    <property type="project" value="UniProtKB-KW"/>
</dbReference>
<dbReference type="Proteomes" id="UP000637906">
    <property type="component" value="Unassembled WGS sequence"/>
</dbReference>
<dbReference type="GO" id="GO:0006189">
    <property type="term" value="P:'de novo' IMP biosynthetic process"/>
    <property type="evidence" value="ECO:0007669"/>
    <property type="project" value="InterPro"/>
</dbReference>
<keyword evidence="9" id="KW-1185">Reference proteome</keyword>
<evidence type="ECO:0000256" key="3">
    <source>
        <dbReference type="ARBA" id="ARBA00022741"/>
    </source>
</evidence>
<dbReference type="AlphaFoldDB" id="A0A8J3MMF4"/>
<evidence type="ECO:0000256" key="6">
    <source>
        <dbReference type="ARBA" id="ARBA00022840"/>
    </source>
</evidence>
<name>A0A8J3MMF4_9RICK</name>
<evidence type="ECO:0000313" key="8">
    <source>
        <dbReference type="EMBL" id="GHM59884.1"/>
    </source>
</evidence>
<evidence type="ECO:0000256" key="2">
    <source>
        <dbReference type="ARBA" id="ARBA00022598"/>
    </source>
</evidence>